<dbReference type="Pfam" id="PF00849">
    <property type="entry name" value="PseudoU_synth_2"/>
    <property type="match status" value="1"/>
</dbReference>
<dbReference type="EMBL" id="CP097116">
    <property type="protein sequence ID" value="USS84487.1"/>
    <property type="molecule type" value="Genomic_DNA"/>
</dbReference>
<evidence type="ECO:0000256" key="1">
    <source>
        <dbReference type="ARBA" id="ARBA00000073"/>
    </source>
</evidence>
<dbReference type="InterPro" id="IPR006145">
    <property type="entry name" value="PsdUridine_synth_RsuA/RluA"/>
</dbReference>
<dbReference type="Gene3D" id="3.30.2350.10">
    <property type="entry name" value="Pseudouridine synthase"/>
    <property type="match status" value="1"/>
</dbReference>
<evidence type="ECO:0000313" key="6">
    <source>
        <dbReference type="Proteomes" id="UP001056707"/>
    </source>
</evidence>
<comment type="similarity">
    <text evidence="2 3">Belongs to the pseudouridine synthase RluA family.</text>
</comment>
<protein>
    <recommendedName>
        <fullName evidence="3">Pseudouridine synthase</fullName>
        <ecNumber evidence="3">5.4.99.-</ecNumber>
    </recommendedName>
</protein>
<keyword evidence="6" id="KW-1185">Reference proteome</keyword>
<comment type="function">
    <text evidence="3">Responsible for synthesis of pseudouridine from uracil.</text>
</comment>
<dbReference type="CDD" id="cd02869">
    <property type="entry name" value="PseudoU_synth_RluA_like"/>
    <property type="match status" value="1"/>
</dbReference>
<dbReference type="EC" id="5.4.99.-" evidence="3"/>
<dbReference type="InterPro" id="IPR006225">
    <property type="entry name" value="PsdUridine_synth_RluC/D"/>
</dbReference>
<dbReference type="NCBIfam" id="TIGR00005">
    <property type="entry name" value="rluA_subfam"/>
    <property type="match status" value="1"/>
</dbReference>
<dbReference type="RefSeq" id="WP_252749390.1">
    <property type="nucleotide sequence ID" value="NZ_CP097116.1"/>
</dbReference>
<feature type="domain" description="Pseudouridine synthase RsuA/RluA-like" evidence="4">
    <location>
        <begin position="93"/>
        <end position="240"/>
    </location>
</feature>
<keyword evidence="3" id="KW-0413">Isomerase</keyword>
<sequence length="293" mass="33177">MQWHYQLPVPAAFATRPLRDLLKDYFQLPKRLIGDLRRNQRVLVNQQYRPMNTRLQTTDLISLTFQPADFRNPFPQTLLDPQLEIPILYENSDFVIVNKPRGLKTHANQPGESGAVLNGLAAHYAPDPVYIIHRLDQETSGTLIFAKSPAAVPILTKMIREKQIHREYLVRVRGQLLAPAGIIKAPIGLNPNDQRKRQVNGPQAQAAVTHYRVLSQTKTGSLLAVRLETGRTHQIRVHLSLLGHPIQNDPLYDPYAQAGQAMQLHSWRVQMRTPFTNQPLTVTAPVPPEMESS</sequence>
<reference evidence="5" key="1">
    <citation type="submission" date="2022-05" db="EMBL/GenBank/DDBJ databases">
        <authorList>
            <person name="Oliphant S.A."/>
            <person name="Watson-Haigh N.S."/>
            <person name="Sumby K.M."/>
            <person name="Gardner J.M."/>
            <person name="Jiranek V."/>
        </authorList>
    </citation>
    <scope>NUCLEOTIDE SEQUENCE</scope>
    <source>
        <strain evidence="5">KI16_H9</strain>
    </source>
</reference>
<proteinExistence type="inferred from homology"/>
<gene>
    <name evidence="5" type="ORF">M3M35_03995</name>
</gene>
<comment type="catalytic activity">
    <reaction evidence="1 3">
        <text>a uridine in RNA = a pseudouridine in RNA</text>
        <dbReference type="Rhea" id="RHEA:48348"/>
        <dbReference type="Rhea" id="RHEA-COMP:12068"/>
        <dbReference type="Rhea" id="RHEA-COMP:12069"/>
        <dbReference type="ChEBI" id="CHEBI:65314"/>
        <dbReference type="ChEBI" id="CHEBI:65315"/>
    </reaction>
</comment>
<evidence type="ECO:0000256" key="3">
    <source>
        <dbReference type="RuleBase" id="RU362028"/>
    </source>
</evidence>
<evidence type="ECO:0000313" key="5">
    <source>
        <dbReference type="EMBL" id="USS84487.1"/>
    </source>
</evidence>
<dbReference type="PANTHER" id="PTHR21600:SF87">
    <property type="entry name" value="RNA PSEUDOURIDYLATE SYNTHASE DOMAIN-CONTAINING PROTEIN 1"/>
    <property type="match status" value="1"/>
</dbReference>
<evidence type="ECO:0000256" key="2">
    <source>
        <dbReference type="ARBA" id="ARBA00010876"/>
    </source>
</evidence>
<evidence type="ECO:0000259" key="4">
    <source>
        <dbReference type="Pfam" id="PF00849"/>
    </source>
</evidence>
<dbReference type="PANTHER" id="PTHR21600">
    <property type="entry name" value="MITOCHONDRIAL RNA PSEUDOURIDINE SYNTHASE"/>
    <property type="match status" value="1"/>
</dbReference>
<name>A0ABY5BN00_9LACO</name>
<accession>A0ABY5BN00</accession>
<dbReference type="InterPro" id="IPR050188">
    <property type="entry name" value="RluA_PseudoU_synthase"/>
</dbReference>
<dbReference type="SUPFAM" id="SSF55120">
    <property type="entry name" value="Pseudouridine synthase"/>
    <property type="match status" value="1"/>
</dbReference>
<organism evidence="5 6">
    <name type="scientific">Fructilactobacillus myrtifloralis</name>
    <dbReference type="NCBI Taxonomy" id="2940301"/>
    <lineage>
        <taxon>Bacteria</taxon>
        <taxon>Bacillati</taxon>
        <taxon>Bacillota</taxon>
        <taxon>Bacilli</taxon>
        <taxon>Lactobacillales</taxon>
        <taxon>Lactobacillaceae</taxon>
        <taxon>Fructilactobacillus</taxon>
    </lineage>
</organism>
<dbReference type="Proteomes" id="UP001056707">
    <property type="component" value="Chromosome"/>
</dbReference>
<dbReference type="InterPro" id="IPR020103">
    <property type="entry name" value="PsdUridine_synth_cat_dom_sf"/>
</dbReference>